<dbReference type="PANTHER" id="PTHR11365:SF23">
    <property type="entry name" value="HYPOTHETICAL 5-OXOPROLINASE (EUROFUNG)-RELATED"/>
    <property type="match status" value="1"/>
</dbReference>
<evidence type="ECO:0000313" key="3">
    <source>
        <dbReference type="EMBL" id="CAB4950526.1"/>
    </source>
</evidence>
<dbReference type="InterPro" id="IPR002821">
    <property type="entry name" value="Hydantoinase_A"/>
</dbReference>
<dbReference type="GO" id="GO:0005829">
    <property type="term" value="C:cytosol"/>
    <property type="evidence" value="ECO:0007669"/>
    <property type="project" value="TreeGrafter"/>
</dbReference>
<reference evidence="3" key="1">
    <citation type="submission" date="2020-05" db="EMBL/GenBank/DDBJ databases">
        <authorList>
            <person name="Chiriac C."/>
            <person name="Salcher M."/>
            <person name="Ghai R."/>
            <person name="Kavagutti S V."/>
        </authorList>
    </citation>
    <scope>NUCLEOTIDE SEQUENCE</scope>
</reference>
<feature type="domain" description="Acetophenone carboxylase-like C-terminal" evidence="2">
    <location>
        <begin position="250"/>
        <end position="406"/>
    </location>
</feature>
<organism evidence="3">
    <name type="scientific">freshwater metagenome</name>
    <dbReference type="NCBI Taxonomy" id="449393"/>
    <lineage>
        <taxon>unclassified sequences</taxon>
        <taxon>metagenomes</taxon>
        <taxon>ecological metagenomes</taxon>
    </lineage>
</organism>
<evidence type="ECO:0000259" key="1">
    <source>
        <dbReference type="Pfam" id="PF01968"/>
    </source>
</evidence>
<dbReference type="Pfam" id="PF19278">
    <property type="entry name" value="Hydant_A_C"/>
    <property type="match status" value="1"/>
</dbReference>
<dbReference type="InterPro" id="IPR049517">
    <property type="entry name" value="ACX-like_C"/>
</dbReference>
<evidence type="ECO:0000259" key="2">
    <source>
        <dbReference type="Pfam" id="PF19278"/>
    </source>
</evidence>
<proteinExistence type="predicted"/>
<dbReference type="InterPro" id="IPR045079">
    <property type="entry name" value="Oxoprolinase-like"/>
</dbReference>
<sequence>MALGVANGIANTISLDMGGTSTDVCLVRGGRVPLATSQQVRDHVLLAPTVDIHTIGAGGGSIAWVDDTGRLRVGPASAKAEPGPVSYGRGGTAPTLTDAHVVLGTLGSVPLASGLELDRSLAVAALAALGGRTGLTGPDAESVARQAAHSVVAISVAHMVRALRTVSIERGLDPREFTLVPFGGAGPLHVGLLLRHMRLRDALVPQRPGLFSAEGLLAAGLRLDDAQTVLRTYSTGLVDLAARWFGERGDALVAQLVSDGVSADAVTIRPMADCRYLGQGYELPVELPGVTAADLEQLPALFHALHHERYGHFSPSEEVEVVTLRLAAVGGVAAVVELPRVGGGEVPDLAALLAEREITVPGGTEATVPVWDRERLVPGNVVDGPALIHQMDATTLVLDRQRATVLSSGDLRVEELS</sequence>
<accession>A0A6J7K477</accession>
<dbReference type="AlphaFoldDB" id="A0A6J7K477"/>
<dbReference type="GO" id="GO:0017168">
    <property type="term" value="F:5-oxoprolinase (ATP-hydrolyzing) activity"/>
    <property type="evidence" value="ECO:0007669"/>
    <property type="project" value="TreeGrafter"/>
</dbReference>
<dbReference type="GO" id="GO:0006749">
    <property type="term" value="P:glutathione metabolic process"/>
    <property type="evidence" value="ECO:0007669"/>
    <property type="project" value="TreeGrafter"/>
</dbReference>
<gene>
    <name evidence="3" type="ORF">UFOPK3773_01378</name>
</gene>
<protein>
    <submittedName>
        <fullName evidence="3">Unannotated protein</fullName>
    </submittedName>
</protein>
<name>A0A6J7K477_9ZZZZ</name>
<feature type="domain" description="Hydantoinase A/oxoprolinase" evidence="1">
    <location>
        <begin position="5"/>
        <end position="223"/>
    </location>
</feature>
<dbReference type="Pfam" id="PF01968">
    <property type="entry name" value="Hydantoinase_A"/>
    <property type="match status" value="1"/>
</dbReference>
<dbReference type="EMBL" id="CAFBNF010000163">
    <property type="protein sequence ID" value="CAB4950526.1"/>
    <property type="molecule type" value="Genomic_DNA"/>
</dbReference>
<dbReference type="PANTHER" id="PTHR11365">
    <property type="entry name" value="5-OXOPROLINASE RELATED"/>
    <property type="match status" value="1"/>
</dbReference>